<feature type="transmembrane region" description="Helical" evidence="6">
    <location>
        <begin position="121"/>
        <end position="144"/>
    </location>
</feature>
<keyword evidence="2 6" id="KW-0812">Transmembrane</keyword>
<proteinExistence type="predicted"/>
<name>A0A0F8WNU0_9EURO</name>
<gene>
    <name evidence="8" type="ORF">ARAM_000929</name>
</gene>
<keyword evidence="4 6" id="KW-0472">Membrane</keyword>
<feature type="transmembrane region" description="Helical" evidence="6">
    <location>
        <begin position="233"/>
        <end position="253"/>
    </location>
</feature>
<feature type="domain" description="CRAL-TRIO" evidence="7">
    <location>
        <begin position="670"/>
        <end position="833"/>
    </location>
</feature>
<sequence length="963" mass="106066">MEQIELQSTDPESRGTGSKNDRDRLGLARLGKKSVLQRSFGILSILGFSCTILATWEGLFALFLMPLSNGGSAGAIYSYILAWIGTFCTFVVIAELASMAPTSGGQYHWCAMLAPPHMMKFLSYITGWVTVIGWQAGFASAAYLAGTEIQGAAILAYSNYTPHAWQGTLILWAAVVLALGINLGGGGFLSRLETVVLVVHILGFFGILIPLTYMGRHRSSSEVFQEFLNGGHLPTQGVSWFVGMMGSVFAFAGGDAAVHMAEEVQNASVAVPRAILLSILINGTLGFSMLIAVLFCMGDIETALATPTGYPYMEIFHQITGSVSGALGMSSVVLIIGVTSVIGMLAATSRQLWAFARDRGVPGWRIWSHVSTSRALPTNSIYLTMAICCLLGLINIGSSVALNDVVSMTVSGLYTSYLIVVALLFYRRTTGQISRIPQGDSMVANVPGAELVWGPFHVPGIWGAMVNACALIYILIIIFFSFWPTQLPVTAENMNYSVVGTWGTIFLAVLYYAEAKLRQLWGILLLLNAVSFETEQSTETKIGEADRLSLKRTETTVSASSVSTFTPQVSQALKNIGMSASEIRSIKEILHNTTVDDLRLCLLNNAKNDNPDALLLRFLRARKFDLAKSFNMILRSMLWRLKTVKVEEKVLLNSELKALQESRDKSNPHEAKEAEAFLAQLRMGKCYQHGCDKQGRPVGVVRVKLHKPSAQSSEVINRFILHVIESTRLLLVPPVDTVTIVFDMTGFTLSNMEYAPVKFIIECFQDNYPESLGTMLIHNAPWVFSGIWKVIKGWMDPVIVSKVHFTYKAKDLCQFIDHDKLPKELGGGEDWTYQYTEPVDGENALMDDTVTRDALQAERLKIGEELLRSTSQWIKAANERNDAEVKAVKAKRDEIIEQLRLNYWKVDPYTRGRHDLDRKNIVQDGGKVEFYPGTTSPDVSSGSEVKVPGIAHVEQTKRNAIPI</sequence>
<feature type="transmembrane region" description="Helical" evidence="6">
    <location>
        <begin position="76"/>
        <end position="100"/>
    </location>
</feature>
<keyword evidence="9" id="KW-1185">Reference proteome</keyword>
<dbReference type="EMBL" id="JZBS01003919">
    <property type="protein sequence ID" value="KKK12982.1"/>
    <property type="molecule type" value="Genomic_DNA"/>
</dbReference>
<dbReference type="PANTHER" id="PTHR46590:SF2">
    <property type="entry name" value="CRAL_TRIO DOMAIN PROTEIN (AFU_ORTHOLOGUE AFUA_4G13930)-RELATED"/>
    <property type="match status" value="1"/>
</dbReference>
<evidence type="ECO:0000256" key="6">
    <source>
        <dbReference type="SAM" id="Phobius"/>
    </source>
</evidence>
<feature type="compositionally biased region" description="Polar residues" evidence="5">
    <location>
        <begin position="1"/>
        <end position="18"/>
    </location>
</feature>
<dbReference type="InterPro" id="IPR001251">
    <property type="entry name" value="CRAL-TRIO_dom"/>
</dbReference>
<dbReference type="InterPro" id="IPR036273">
    <property type="entry name" value="CRAL/TRIO_N_dom_sf"/>
</dbReference>
<dbReference type="InterPro" id="IPR036865">
    <property type="entry name" value="CRAL-TRIO_dom_sf"/>
</dbReference>
<feature type="transmembrane region" description="Helical" evidence="6">
    <location>
        <begin position="461"/>
        <end position="482"/>
    </location>
</feature>
<evidence type="ECO:0000256" key="3">
    <source>
        <dbReference type="ARBA" id="ARBA00022989"/>
    </source>
</evidence>
<feature type="transmembrane region" description="Helical" evidence="6">
    <location>
        <begin position="315"/>
        <end position="347"/>
    </location>
</feature>
<feature type="transmembrane region" description="Helical" evidence="6">
    <location>
        <begin position="408"/>
        <end position="426"/>
    </location>
</feature>
<feature type="region of interest" description="Disordered" evidence="5">
    <location>
        <begin position="1"/>
        <end position="23"/>
    </location>
</feature>
<dbReference type="STRING" id="308745.A0A0F8WNU0"/>
<dbReference type="SUPFAM" id="SSF46938">
    <property type="entry name" value="CRAL/TRIO N-terminal domain"/>
    <property type="match status" value="1"/>
</dbReference>
<feature type="transmembrane region" description="Helical" evidence="6">
    <location>
        <begin position="381"/>
        <end position="402"/>
    </location>
</feature>
<dbReference type="GO" id="GO:0016020">
    <property type="term" value="C:membrane"/>
    <property type="evidence" value="ECO:0007669"/>
    <property type="project" value="UniProtKB-SubCell"/>
</dbReference>
<dbReference type="Pfam" id="PF00650">
    <property type="entry name" value="CRAL_TRIO"/>
    <property type="match status" value="1"/>
</dbReference>
<reference evidence="8 9" key="1">
    <citation type="submission" date="2015-02" db="EMBL/GenBank/DDBJ databases">
        <title>Draft Genome Sequences of Two Closely-Related Aflatoxigenic Aspergillus Species Obtained from the Cote d'Ivoire.</title>
        <authorList>
            <person name="Moore G.G."/>
            <person name="Beltz S.B."/>
            <person name="Mack B.M."/>
        </authorList>
    </citation>
    <scope>NUCLEOTIDE SEQUENCE [LARGE SCALE GENOMIC DNA]</scope>
    <source>
        <strain evidence="8 9">SRRC1468</strain>
    </source>
</reference>
<dbReference type="PANTHER" id="PTHR46590">
    <property type="entry name" value="PHOSPHATIDYLINOSITOL TRANSFER PROTEIN CSR1-RELATED"/>
    <property type="match status" value="1"/>
</dbReference>
<dbReference type="SMART" id="SM01100">
    <property type="entry name" value="CRAL_TRIO_N"/>
    <property type="match status" value="1"/>
</dbReference>
<protein>
    <recommendedName>
        <fullName evidence="7">CRAL-TRIO domain-containing protein</fullName>
    </recommendedName>
</protein>
<dbReference type="Gene3D" id="1.20.1740.10">
    <property type="entry name" value="Amino acid/polyamine transporter I"/>
    <property type="match status" value="1"/>
</dbReference>
<feature type="transmembrane region" description="Helical" evidence="6">
    <location>
        <begin position="40"/>
        <end position="64"/>
    </location>
</feature>
<evidence type="ECO:0000313" key="8">
    <source>
        <dbReference type="EMBL" id="KKK12982.1"/>
    </source>
</evidence>
<evidence type="ECO:0000256" key="1">
    <source>
        <dbReference type="ARBA" id="ARBA00004141"/>
    </source>
</evidence>
<dbReference type="InterPro" id="IPR002293">
    <property type="entry name" value="AA/rel_permease1"/>
</dbReference>
<dbReference type="Proteomes" id="UP000034291">
    <property type="component" value="Unassembled WGS sequence"/>
</dbReference>
<evidence type="ECO:0000256" key="4">
    <source>
        <dbReference type="ARBA" id="ARBA00023136"/>
    </source>
</evidence>
<evidence type="ECO:0000256" key="5">
    <source>
        <dbReference type="SAM" id="MobiDB-lite"/>
    </source>
</evidence>
<dbReference type="Pfam" id="PF03765">
    <property type="entry name" value="CRAL_TRIO_N"/>
    <property type="match status" value="1"/>
</dbReference>
<dbReference type="OrthoDB" id="3257095at2759"/>
<dbReference type="PROSITE" id="PS50191">
    <property type="entry name" value="CRAL_TRIO"/>
    <property type="match status" value="1"/>
</dbReference>
<keyword evidence="3 6" id="KW-1133">Transmembrane helix</keyword>
<feature type="transmembrane region" description="Helical" evidence="6">
    <location>
        <begin position="195"/>
        <end position="213"/>
    </location>
</feature>
<evidence type="ECO:0000313" key="9">
    <source>
        <dbReference type="Proteomes" id="UP000034291"/>
    </source>
</evidence>
<feature type="transmembrane region" description="Helical" evidence="6">
    <location>
        <begin position="164"/>
        <end position="183"/>
    </location>
</feature>
<feature type="transmembrane region" description="Helical" evidence="6">
    <location>
        <begin position="274"/>
        <end position="295"/>
    </location>
</feature>
<dbReference type="Pfam" id="PF13520">
    <property type="entry name" value="AA_permease_2"/>
    <property type="match status" value="1"/>
</dbReference>
<evidence type="ECO:0000256" key="2">
    <source>
        <dbReference type="ARBA" id="ARBA00022692"/>
    </source>
</evidence>
<comment type="caution">
    <text evidence="8">The sequence shown here is derived from an EMBL/GenBank/DDBJ whole genome shotgun (WGS) entry which is preliminary data.</text>
</comment>
<dbReference type="InterPro" id="IPR052432">
    <property type="entry name" value="PITP/CRAL-TRIO"/>
</dbReference>
<dbReference type="GO" id="GO:0022857">
    <property type="term" value="F:transmembrane transporter activity"/>
    <property type="evidence" value="ECO:0007669"/>
    <property type="project" value="InterPro"/>
</dbReference>
<feature type="transmembrane region" description="Helical" evidence="6">
    <location>
        <begin position="494"/>
        <end position="513"/>
    </location>
</feature>
<dbReference type="CDD" id="cd00170">
    <property type="entry name" value="SEC14"/>
    <property type="match status" value="1"/>
</dbReference>
<dbReference type="Gene3D" id="3.40.525.10">
    <property type="entry name" value="CRAL-TRIO lipid binding domain"/>
    <property type="match status" value="1"/>
</dbReference>
<dbReference type="SUPFAM" id="SSF52087">
    <property type="entry name" value="CRAL/TRIO domain"/>
    <property type="match status" value="1"/>
</dbReference>
<accession>A0A0F8WNU0</accession>
<dbReference type="AlphaFoldDB" id="A0A0F8WNU0"/>
<dbReference type="SMART" id="SM00516">
    <property type="entry name" value="SEC14"/>
    <property type="match status" value="1"/>
</dbReference>
<organism evidence="8 9">
    <name type="scientific">Aspergillus rambellii</name>
    <dbReference type="NCBI Taxonomy" id="308745"/>
    <lineage>
        <taxon>Eukaryota</taxon>
        <taxon>Fungi</taxon>
        <taxon>Dikarya</taxon>
        <taxon>Ascomycota</taxon>
        <taxon>Pezizomycotina</taxon>
        <taxon>Eurotiomycetes</taxon>
        <taxon>Eurotiomycetidae</taxon>
        <taxon>Eurotiales</taxon>
        <taxon>Aspergillaceae</taxon>
        <taxon>Aspergillus</taxon>
        <taxon>Aspergillus subgen. Nidulantes</taxon>
    </lineage>
</organism>
<evidence type="ECO:0000259" key="7">
    <source>
        <dbReference type="PROSITE" id="PS50191"/>
    </source>
</evidence>
<comment type="subcellular location">
    <subcellularLocation>
        <location evidence="1">Membrane</location>
        <topology evidence="1">Multi-pass membrane protein</topology>
    </subcellularLocation>
</comment>
<dbReference type="InterPro" id="IPR011074">
    <property type="entry name" value="CRAL/TRIO_N_dom"/>
</dbReference>